<evidence type="ECO:0000256" key="1">
    <source>
        <dbReference type="SAM" id="Phobius"/>
    </source>
</evidence>
<dbReference type="Proteomes" id="UP000700334">
    <property type="component" value="Unassembled WGS sequence"/>
</dbReference>
<feature type="non-terminal residue" evidence="2">
    <location>
        <position position="1"/>
    </location>
</feature>
<dbReference type="AlphaFoldDB" id="A0A8J6DQU4"/>
<dbReference type="EMBL" id="JAGFMF010011632">
    <property type="protein sequence ID" value="KAG8518422.1"/>
    <property type="molecule type" value="Genomic_DNA"/>
</dbReference>
<feature type="transmembrane region" description="Helical" evidence="1">
    <location>
        <begin position="124"/>
        <end position="145"/>
    </location>
</feature>
<keyword evidence="1" id="KW-0812">Transmembrane</keyword>
<reference evidence="2" key="1">
    <citation type="journal article" date="2021" name="Evol. Appl.">
        <title>The genome of the Pyrenean desman and the effects of bottlenecks and inbreeding on the genomic landscape of an endangered species.</title>
        <authorList>
            <person name="Escoda L."/>
            <person name="Castresana J."/>
        </authorList>
    </citation>
    <scope>NUCLEOTIDE SEQUENCE</scope>
    <source>
        <strain evidence="2">IBE-C5619</strain>
    </source>
</reference>
<evidence type="ECO:0000313" key="2">
    <source>
        <dbReference type="EMBL" id="KAG8518422.1"/>
    </source>
</evidence>
<dbReference type="OrthoDB" id="9829481at2759"/>
<sequence length="163" mass="17731">PRAEEAVPAGGKRSWAGLRARVKDGRCRSATSTPGVIGLQLPPDPAHRRRLLTMKPVSRRTLDWIYSVVAGLVGLHGVDSLGPKAEGSLFLQRPGTPKSISEISFAIPNLDSASSWGTRSSAPYLLFAIVLLSWGYVIYASTVAARRQLRKEYPDKIFGMSEN</sequence>
<keyword evidence="1" id="KW-1133">Transmembrane helix</keyword>
<keyword evidence="3" id="KW-1185">Reference proteome</keyword>
<feature type="non-terminal residue" evidence="2">
    <location>
        <position position="163"/>
    </location>
</feature>
<proteinExistence type="predicted"/>
<accession>A0A8J6DQU4</accession>
<protein>
    <submittedName>
        <fullName evidence="2">Small integral membrane protein 27</fullName>
    </submittedName>
</protein>
<keyword evidence="1" id="KW-0472">Membrane</keyword>
<organism evidence="2 3">
    <name type="scientific">Galemys pyrenaicus</name>
    <name type="common">Iberian desman</name>
    <name type="synonym">Pyrenean desman</name>
    <dbReference type="NCBI Taxonomy" id="202257"/>
    <lineage>
        <taxon>Eukaryota</taxon>
        <taxon>Metazoa</taxon>
        <taxon>Chordata</taxon>
        <taxon>Craniata</taxon>
        <taxon>Vertebrata</taxon>
        <taxon>Euteleostomi</taxon>
        <taxon>Mammalia</taxon>
        <taxon>Eutheria</taxon>
        <taxon>Laurasiatheria</taxon>
        <taxon>Eulipotyphla</taxon>
        <taxon>Talpidae</taxon>
        <taxon>Galemys</taxon>
    </lineage>
</organism>
<gene>
    <name evidence="2" type="ORF">J0S82_000082</name>
</gene>
<evidence type="ECO:0000313" key="3">
    <source>
        <dbReference type="Proteomes" id="UP000700334"/>
    </source>
</evidence>
<name>A0A8J6DQU4_GALPY</name>
<comment type="caution">
    <text evidence="2">The sequence shown here is derived from an EMBL/GenBank/DDBJ whole genome shotgun (WGS) entry which is preliminary data.</text>
</comment>